<evidence type="ECO:0000256" key="14">
    <source>
        <dbReference type="SAM" id="SignalP"/>
    </source>
</evidence>
<dbReference type="InterPro" id="IPR009056">
    <property type="entry name" value="Cyt_c-like_dom"/>
</dbReference>
<evidence type="ECO:0000256" key="2">
    <source>
        <dbReference type="ARBA" id="ARBA00022448"/>
    </source>
</evidence>
<evidence type="ECO:0000256" key="10">
    <source>
        <dbReference type="ARBA" id="ARBA00023004"/>
    </source>
</evidence>
<keyword evidence="17" id="KW-1185">Reference proteome</keyword>
<keyword evidence="5 12" id="KW-0479">Metal-binding</keyword>
<dbReference type="GO" id="GO:0020037">
    <property type="term" value="F:heme binding"/>
    <property type="evidence" value="ECO:0007669"/>
    <property type="project" value="InterPro"/>
</dbReference>
<keyword evidence="6 14" id="KW-0732">Signal</keyword>
<keyword evidence="10 12" id="KW-0408">Iron</keyword>
<feature type="domain" description="Cytochrome c" evidence="15">
    <location>
        <begin position="63"/>
        <end position="171"/>
    </location>
</feature>
<evidence type="ECO:0000256" key="12">
    <source>
        <dbReference type="PIRSR" id="PIRSR000294-2"/>
    </source>
</evidence>
<evidence type="ECO:0000259" key="15">
    <source>
        <dbReference type="PROSITE" id="PS51007"/>
    </source>
</evidence>
<dbReference type="GO" id="GO:0046872">
    <property type="term" value="F:metal ion binding"/>
    <property type="evidence" value="ECO:0007669"/>
    <property type="project" value="UniProtKB-KW"/>
</dbReference>
<evidence type="ECO:0000256" key="1">
    <source>
        <dbReference type="ARBA" id="ARBA00004418"/>
    </source>
</evidence>
<dbReference type="InterPro" id="IPR026259">
    <property type="entry name" value="MauG/Cytc_peroxidase"/>
</dbReference>
<dbReference type="PIRSF" id="PIRSF000294">
    <property type="entry name" value="Cytochrome-c_peroxidase"/>
    <property type="match status" value="1"/>
</dbReference>
<name>E6WRQ8_PSEUU</name>
<dbReference type="GO" id="GO:0004130">
    <property type="term" value="F:cytochrome-c peroxidase activity"/>
    <property type="evidence" value="ECO:0007669"/>
    <property type="project" value="UniProtKB-EC"/>
</dbReference>
<dbReference type="RefSeq" id="WP_013534687.1">
    <property type="nucleotide sequence ID" value="NC_014924.1"/>
</dbReference>
<feature type="signal peptide" evidence="14">
    <location>
        <begin position="1"/>
        <end position="28"/>
    </location>
</feature>
<dbReference type="EMBL" id="CP002446">
    <property type="protein sequence ID" value="ADV26857.1"/>
    <property type="molecule type" value="Genomic_DNA"/>
</dbReference>
<evidence type="ECO:0000256" key="11">
    <source>
        <dbReference type="PIRSR" id="PIRSR000294-1"/>
    </source>
</evidence>
<evidence type="ECO:0000256" key="5">
    <source>
        <dbReference type="ARBA" id="ARBA00022723"/>
    </source>
</evidence>
<evidence type="ECO:0000256" key="13">
    <source>
        <dbReference type="SAM" id="MobiDB-lite"/>
    </source>
</evidence>
<feature type="region of interest" description="Disordered" evidence="13">
    <location>
        <begin position="336"/>
        <end position="355"/>
    </location>
</feature>
<keyword evidence="4 11" id="KW-0349">Heme</keyword>
<dbReference type="InterPro" id="IPR051395">
    <property type="entry name" value="Cytochrome_c_Peroxidase/MauG"/>
</dbReference>
<proteinExistence type="predicted"/>
<feature type="binding site" description="axial binding residue" evidence="12">
    <location>
        <position position="89"/>
    </location>
    <ligand>
        <name>heme c</name>
        <dbReference type="ChEBI" id="CHEBI:61717"/>
        <label>1</label>
    </ligand>
    <ligandPart>
        <name>Fe</name>
        <dbReference type="ChEBI" id="CHEBI:18248"/>
    </ligandPart>
</feature>
<dbReference type="GO" id="GO:0042597">
    <property type="term" value="C:periplasmic space"/>
    <property type="evidence" value="ECO:0007669"/>
    <property type="project" value="UniProtKB-SubCell"/>
</dbReference>
<dbReference type="HOGENOM" id="CLU_034652_1_1_6"/>
<feature type="binding site" description="covalent" evidence="11">
    <location>
        <position position="233"/>
    </location>
    <ligand>
        <name>heme c</name>
        <dbReference type="ChEBI" id="CHEBI:61717"/>
        <label>2</label>
    </ligand>
</feature>
<evidence type="ECO:0000313" key="16">
    <source>
        <dbReference type="EMBL" id="ADV26857.1"/>
    </source>
</evidence>
<dbReference type="Proteomes" id="UP000008632">
    <property type="component" value="Chromosome"/>
</dbReference>
<keyword evidence="8" id="KW-0249">Electron transport</keyword>
<dbReference type="PROSITE" id="PS51007">
    <property type="entry name" value="CYTC"/>
    <property type="match status" value="2"/>
</dbReference>
<dbReference type="eggNOG" id="COG1858">
    <property type="taxonomic scope" value="Bacteria"/>
</dbReference>
<dbReference type="GO" id="GO:0009055">
    <property type="term" value="F:electron transfer activity"/>
    <property type="evidence" value="ECO:0007669"/>
    <property type="project" value="InterPro"/>
</dbReference>
<accession>E6WRQ8</accession>
<dbReference type="InterPro" id="IPR036909">
    <property type="entry name" value="Cyt_c-like_dom_sf"/>
</dbReference>
<evidence type="ECO:0000256" key="6">
    <source>
        <dbReference type="ARBA" id="ARBA00022729"/>
    </source>
</evidence>
<comment type="cofactor">
    <cofactor evidence="11">
        <name>heme</name>
        <dbReference type="ChEBI" id="CHEBI:30413"/>
    </cofactor>
    <text evidence="11">Binds 2 heme groups.</text>
</comment>
<dbReference type="SUPFAM" id="SSF46626">
    <property type="entry name" value="Cytochrome c"/>
    <property type="match status" value="2"/>
</dbReference>
<evidence type="ECO:0000256" key="8">
    <source>
        <dbReference type="ARBA" id="ARBA00022982"/>
    </source>
</evidence>
<feature type="binding site" description="axial binding residue" evidence="12">
    <location>
        <position position="308"/>
    </location>
    <ligand>
        <name>heme c</name>
        <dbReference type="ChEBI" id="CHEBI:61717"/>
        <label>2</label>
    </ligand>
    <ligandPart>
        <name>Fe</name>
        <dbReference type="ChEBI" id="CHEBI:18248"/>
    </ligandPart>
</feature>
<feature type="compositionally biased region" description="Polar residues" evidence="13">
    <location>
        <begin position="346"/>
        <end position="355"/>
    </location>
</feature>
<dbReference type="Pfam" id="PF03150">
    <property type="entry name" value="CCP_MauG"/>
    <property type="match status" value="1"/>
</dbReference>
<evidence type="ECO:0000256" key="3">
    <source>
        <dbReference type="ARBA" id="ARBA00022559"/>
    </source>
</evidence>
<feature type="binding site" description="covalent" evidence="11">
    <location>
        <position position="230"/>
    </location>
    <ligand>
        <name>heme c</name>
        <dbReference type="ChEBI" id="CHEBI:61717"/>
        <label>2</label>
    </ligand>
</feature>
<dbReference type="EC" id="1.11.1.5" evidence="16"/>
<dbReference type="STRING" id="743721.Psesu_1007"/>
<keyword evidence="3 16" id="KW-0575">Peroxidase</keyword>
<comment type="PTM">
    <text evidence="11">Binds 2 heme groups per subunit.</text>
</comment>
<gene>
    <name evidence="16" type="ordered locus">Psesu_1007</name>
</gene>
<dbReference type="PANTHER" id="PTHR30600">
    <property type="entry name" value="CYTOCHROME C PEROXIDASE-RELATED"/>
    <property type="match status" value="1"/>
</dbReference>
<evidence type="ECO:0000256" key="7">
    <source>
        <dbReference type="ARBA" id="ARBA00022764"/>
    </source>
</evidence>
<dbReference type="AlphaFoldDB" id="E6WRQ8"/>
<evidence type="ECO:0000313" key="17">
    <source>
        <dbReference type="Proteomes" id="UP000008632"/>
    </source>
</evidence>
<dbReference type="PANTHER" id="PTHR30600:SF7">
    <property type="entry name" value="CYTOCHROME C PEROXIDASE-RELATED"/>
    <property type="match status" value="1"/>
</dbReference>
<organism evidence="16 17">
    <name type="scientific">Pseudoxanthomonas suwonensis (strain 11-1)</name>
    <dbReference type="NCBI Taxonomy" id="743721"/>
    <lineage>
        <taxon>Bacteria</taxon>
        <taxon>Pseudomonadati</taxon>
        <taxon>Pseudomonadota</taxon>
        <taxon>Gammaproteobacteria</taxon>
        <taxon>Lysobacterales</taxon>
        <taxon>Lysobacteraceae</taxon>
        <taxon>Pseudoxanthomonas</taxon>
    </lineage>
</organism>
<feature type="chain" id="PRO_5003212181" evidence="14">
    <location>
        <begin position="29"/>
        <end position="355"/>
    </location>
</feature>
<keyword evidence="7" id="KW-0574">Periplasm</keyword>
<dbReference type="KEGG" id="psu:Psesu_1007"/>
<dbReference type="InterPro" id="IPR004852">
    <property type="entry name" value="Di-haem_cyt_c_peroxidsae"/>
</dbReference>
<feature type="binding site" description="covalent" evidence="11">
    <location>
        <position position="85"/>
    </location>
    <ligand>
        <name>heme c</name>
        <dbReference type="ChEBI" id="CHEBI:61717"/>
        <label>1</label>
    </ligand>
</feature>
<reference evidence="16 17" key="1">
    <citation type="submission" date="2011-01" db="EMBL/GenBank/DDBJ databases">
        <title>Complete sequence of Pseudoxanthomonas suwonensis 11-1.</title>
        <authorList>
            <consortium name="US DOE Joint Genome Institute"/>
            <person name="Lucas S."/>
            <person name="Copeland A."/>
            <person name="Lapidus A."/>
            <person name="Cheng J.-F."/>
            <person name="Goodwin L."/>
            <person name="Pitluck S."/>
            <person name="Teshima H."/>
            <person name="Detter J.C."/>
            <person name="Han C."/>
            <person name="Tapia R."/>
            <person name="Land M."/>
            <person name="Hauser L."/>
            <person name="Kyrpides N."/>
            <person name="Ivanova N."/>
            <person name="Ovchinnikova G."/>
            <person name="Siebers A.K."/>
            <person name="Allgaier M."/>
            <person name="Thelen M.P."/>
            <person name="Hugenholtz P."/>
            <person name="Gladden J."/>
            <person name="Woyke T."/>
        </authorList>
    </citation>
    <scope>NUCLEOTIDE SEQUENCE [LARGE SCALE GENOMIC DNA]</scope>
    <source>
        <strain evidence="17">11-1</strain>
    </source>
</reference>
<comment type="subcellular location">
    <subcellularLocation>
        <location evidence="1">Periplasm</location>
    </subcellularLocation>
</comment>
<sequence length="355" mass="37828">MRHHGTTMLAAALALACAGLCTAMPARATDAPDATALRETANTLFGAIPHSVDEVRGQEITAAQVELGKSLWFEPRLSRSHVLSCNSCHNIATGGADNVPTSIGHGWQKGPRNSPTVLNAVLNVAQFWDGRAADLKEQAKGPVQASVEMNNTPGRVEATLRSMPAYVEAFARAFPGEDQPVSFENMARALEAFETTLVTPDSRFDRFLAGKGSLDATELRGLSLFIDKGCVACHSGPNFGGQAYYPFGVVERPGADVLPSGDKGRFAVTQTASDEYVFRAAPLRNVALTAPYFHSGQVWDLGQAVAIMGSAQLGHELDATEVQSITRFLQTLTGRQPQVANPVLPPSTSTTPRPE</sequence>
<feature type="domain" description="Cytochrome c" evidence="15">
    <location>
        <begin position="216"/>
        <end position="333"/>
    </location>
</feature>
<keyword evidence="2" id="KW-0813">Transport</keyword>
<feature type="binding site" description="axial binding residue" evidence="12">
    <location>
        <position position="105"/>
    </location>
    <ligand>
        <name>heme c</name>
        <dbReference type="ChEBI" id="CHEBI:61717"/>
        <label>1</label>
    </ligand>
    <ligandPart>
        <name>Fe</name>
        <dbReference type="ChEBI" id="CHEBI:18248"/>
    </ligandPart>
</feature>
<dbReference type="PROSITE" id="PS51257">
    <property type="entry name" value="PROKAR_LIPOPROTEIN"/>
    <property type="match status" value="1"/>
</dbReference>
<keyword evidence="9 16" id="KW-0560">Oxidoreductase</keyword>
<dbReference type="Gene3D" id="1.10.760.10">
    <property type="entry name" value="Cytochrome c-like domain"/>
    <property type="match status" value="2"/>
</dbReference>
<protein>
    <submittedName>
        <fullName evidence="16">Cytochrome-c peroxidase</fullName>
        <ecNumber evidence="16">1.11.1.5</ecNumber>
    </submittedName>
</protein>
<feature type="binding site" description="covalent" evidence="11">
    <location>
        <position position="88"/>
    </location>
    <ligand>
        <name>heme c</name>
        <dbReference type="ChEBI" id="CHEBI:61717"/>
        <label>1</label>
    </ligand>
</feature>
<evidence type="ECO:0000256" key="4">
    <source>
        <dbReference type="ARBA" id="ARBA00022617"/>
    </source>
</evidence>
<dbReference type="OrthoDB" id="9805202at2"/>
<feature type="binding site" description="axial binding residue" evidence="12">
    <location>
        <position position="234"/>
    </location>
    <ligand>
        <name>heme c</name>
        <dbReference type="ChEBI" id="CHEBI:61717"/>
        <label>2</label>
    </ligand>
    <ligandPart>
        <name>Fe</name>
        <dbReference type="ChEBI" id="CHEBI:18248"/>
    </ligandPart>
</feature>
<dbReference type="FunFam" id="1.10.760.10:FF:000004">
    <property type="entry name" value="Cytochrome c peroxidase"/>
    <property type="match status" value="1"/>
</dbReference>
<evidence type="ECO:0000256" key="9">
    <source>
        <dbReference type="ARBA" id="ARBA00023002"/>
    </source>
</evidence>